<evidence type="ECO:0000256" key="1">
    <source>
        <dbReference type="SAM" id="MobiDB-lite"/>
    </source>
</evidence>
<comment type="caution">
    <text evidence="2">The sequence shown here is derived from an EMBL/GenBank/DDBJ whole genome shotgun (WGS) entry which is preliminary data.</text>
</comment>
<gene>
    <name evidence="2" type="ORF">GCM10010508_68180</name>
</gene>
<feature type="region of interest" description="Disordered" evidence="1">
    <location>
        <begin position="1"/>
        <end position="38"/>
    </location>
</feature>
<sequence>MRPRTSSATTITSTTAGAQTPQRRSDRTPGPANRIPRLPRVVPDVDRLMLGNTRGANTEPWKIDGLKFFCT</sequence>
<proteinExistence type="predicted"/>
<dbReference type="EMBL" id="BMVF01000033">
    <property type="protein sequence ID" value="GHD97043.1"/>
    <property type="molecule type" value="Genomic_DNA"/>
</dbReference>
<dbReference type="Proteomes" id="UP000608955">
    <property type="component" value="Unassembled WGS sequence"/>
</dbReference>
<reference evidence="2" key="2">
    <citation type="submission" date="2020-09" db="EMBL/GenBank/DDBJ databases">
        <authorList>
            <person name="Sun Q."/>
            <person name="Ohkuma M."/>
        </authorList>
    </citation>
    <scope>NUCLEOTIDE SEQUENCE</scope>
    <source>
        <strain evidence="2">JCM 4654</strain>
    </source>
</reference>
<dbReference type="AlphaFoldDB" id="A0A918YAM4"/>
<name>A0A918YAM4_9ACTN</name>
<keyword evidence="3" id="KW-1185">Reference proteome</keyword>
<evidence type="ECO:0000313" key="3">
    <source>
        <dbReference type="Proteomes" id="UP000608955"/>
    </source>
</evidence>
<evidence type="ECO:0000313" key="2">
    <source>
        <dbReference type="EMBL" id="GHD97043.1"/>
    </source>
</evidence>
<accession>A0A918YAM4</accession>
<protein>
    <submittedName>
        <fullName evidence="2">Uncharacterized protein</fullName>
    </submittedName>
</protein>
<feature type="compositionally biased region" description="Low complexity" evidence="1">
    <location>
        <begin position="1"/>
        <end position="20"/>
    </location>
</feature>
<organism evidence="2 3">
    <name type="scientific">Streptomyces naganishii JCM 4654</name>
    <dbReference type="NCBI Taxonomy" id="1306179"/>
    <lineage>
        <taxon>Bacteria</taxon>
        <taxon>Bacillati</taxon>
        <taxon>Actinomycetota</taxon>
        <taxon>Actinomycetes</taxon>
        <taxon>Kitasatosporales</taxon>
        <taxon>Streptomycetaceae</taxon>
        <taxon>Streptomyces</taxon>
    </lineage>
</organism>
<reference evidence="2" key="1">
    <citation type="journal article" date="2014" name="Int. J. Syst. Evol. Microbiol.">
        <title>Complete genome sequence of Corynebacterium casei LMG S-19264T (=DSM 44701T), isolated from a smear-ripened cheese.</title>
        <authorList>
            <consortium name="US DOE Joint Genome Institute (JGI-PGF)"/>
            <person name="Walter F."/>
            <person name="Albersmeier A."/>
            <person name="Kalinowski J."/>
            <person name="Ruckert C."/>
        </authorList>
    </citation>
    <scope>NUCLEOTIDE SEQUENCE</scope>
    <source>
        <strain evidence="2">JCM 4654</strain>
    </source>
</reference>